<evidence type="ECO:0000256" key="3">
    <source>
        <dbReference type="ARBA" id="ARBA00022485"/>
    </source>
</evidence>
<dbReference type="SUPFAM" id="SSF102114">
    <property type="entry name" value="Radical SAM enzymes"/>
    <property type="match status" value="1"/>
</dbReference>
<keyword evidence="3" id="KW-0004">4Fe-4S</keyword>
<dbReference type="InterPro" id="IPR006467">
    <property type="entry name" value="MiaB-like_bact"/>
</dbReference>
<accession>A0A9D1GUY3</accession>
<dbReference type="Proteomes" id="UP000824136">
    <property type="component" value="Unassembled WGS sequence"/>
</dbReference>
<dbReference type="FunFam" id="3.40.50.12160:FF:000003">
    <property type="entry name" value="CDK5 regulatory subunit-associated protein 1"/>
    <property type="match status" value="1"/>
</dbReference>
<protein>
    <recommendedName>
        <fullName evidence="11">tRNA-2-methylthio-N(6)-dimethylallyladenosine synthase</fullName>
        <ecNumber evidence="9">2.8.4.3</ecNumber>
    </recommendedName>
    <alternativeName>
        <fullName evidence="13">(Dimethylallyl)adenosine tRNA methylthiotransferase MiaB</fullName>
    </alternativeName>
    <alternativeName>
        <fullName evidence="12">tRNA-i(6)A37 methylthiotransferase</fullName>
    </alternativeName>
</protein>
<evidence type="ECO:0000256" key="5">
    <source>
        <dbReference type="ARBA" id="ARBA00022691"/>
    </source>
</evidence>
<dbReference type="InterPro" id="IPR038135">
    <property type="entry name" value="Methylthiotransferase_N_sf"/>
</dbReference>
<dbReference type="GO" id="GO:0035597">
    <property type="term" value="F:tRNA-2-methylthio-N(6)-dimethylallyladenosine(37) synthase activity"/>
    <property type="evidence" value="ECO:0007669"/>
    <property type="project" value="UniProtKB-EC"/>
</dbReference>
<evidence type="ECO:0000256" key="4">
    <source>
        <dbReference type="ARBA" id="ARBA00022679"/>
    </source>
</evidence>
<keyword evidence="7" id="KW-0408">Iron</keyword>
<dbReference type="PROSITE" id="PS51918">
    <property type="entry name" value="RADICAL_SAM"/>
    <property type="match status" value="1"/>
</dbReference>
<dbReference type="SFLD" id="SFLDS00029">
    <property type="entry name" value="Radical_SAM"/>
    <property type="match status" value="1"/>
</dbReference>
<dbReference type="CDD" id="cd01335">
    <property type="entry name" value="Radical_SAM"/>
    <property type="match status" value="1"/>
</dbReference>
<dbReference type="GO" id="GO:0005829">
    <property type="term" value="C:cytosol"/>
    <property type="evidence" value="ECO:0007669"/>
    <property type="project" value="TreeGrafter"/>
</dbReference>
<evidence type="ECO:0000256" key="7">
    <source>
        <dbReference type="ARBA" id="ARBA00023004"/>
    </source>
</evidence>
<evidence type="ECO:0000256" key="8">
    <source>
        <dbReference type="ARBA" id="ARBA00023014"/>
    </source>
</evidence>
<feature type="domain" description="Radical SAM core" evidence="15">
    <location>
        <begin position="137"/>
        <end position="367"/>
    </location>
</feature>
<reference evidence="16" key="1">
    <citation type="submission" date="2020-10" db="EMBL/GenBank/DDBJ databases">
        <authorList>
            <person name="Gilroy R."/>
        </authorList>
    </citation>
    <scope>NUCLEOTIDE SEQUENCE</scope>
    <source>
        <strain evidence="16">CHK33-4379</strain>
    </source>
</reference>
<evidence type="ECO:0000256" key="12">
    <source>
        <dbReference type="ARBA" id="ARBA00080698"/>
    </source>
</evidence>
<evidence type="ECO:0000313" key="16">
    <source>
        <dbReference type="EMBL" id="HIT59223.1"/>
    </source>
</evidence>
<dbReference type="PROSITE" id="PS01278">
    <property type="entry name" value="MTTASE_RADICAL"/>
    <property type="match status" value="1"/>
</dbReference>
<name>A0A9D1GUY3_9FIRM</name>
<dbReference type="NCBIfam" id="TIGR01579">
    <property type="entry name" value="MiaB-like-C"/>
    <property type="match status" value="1"/>
</dbReference>
<reference evidence="16" key="2">
    <citation type="journal article" date="2021" name="PeerJ">
        <title>Extensive microbial diversity within the chicken gut microbiome revealed by metagenomics and culture.</title>
        <authorList>
            <person name="Gilroy R."/>
            <person name="Ravi A."/>
            <person name="Getino M."/>
            <person name="Pursley I."/>
            <person name="Horton D.L."/>
            <person name="Alikhan N.F."/>
            <person name="Baker D."/>
            <person name="Gharbi K."/>
            <person name="Hall N."/>
            <person name="Watson M."/>
            <person name="Adriaenssens E.M."/>
            <person name="Foster-Nyarko E."/>
            <person name="Jarju S."/>
            <person name="Secka A."/>
            <person name="Antonio M."/>
            <person name="Oren A."/>
            <person name="Chaudhuri R.R."/>
            <person name="La Ragione R."/>
            <person name="Hildebrand F."/>
            <person name="Pallen M.J."/>
        </authorList>
    </citation>
    <scope>NUCLEOTIDE SEQUENCE</scope>
    <source>
        <strain evidence="16">CHK33-4379</strain>
    </source>
</reference>
<dbReference type="InterPro" id="IPR013848">
    <property type="entry name" value="Methylthiotransferase_N"/>
</dbReference>
<dbReference type="PROSITE" id="PS51449">
    <property type="entry name" value="MTTASE_N"/>
    <property type="match status" value="1"/>
</dbReference>
<keyword evidence="6" id="KW-0479">Metal-binding</keyword>
<dbReference type="InterPro" id="IPR005839">
    <property type="entry name" value="Methylthiotransferase"/>
</dbReference>
<dbReference type="EMBL" id="DVLL01000021">
    <property type="protein sequence ID" value="HIT59223.1"/>
    <property type="molecule type" value="Genomic_DNA"/>
</dbReference>
<dbReference type="SMART" id="SM00729">
    <property type="entry name" value="Elp3"/>
    <property type="match status" value="1"/>
</dbReference>
<organism evidence="16 17">
    <name type="scientific">Candidatus Faeciplasma pullistercoris</name>
    <dbReference type="NCBI Taxonomy" id="2840800"/>
    <lineage>
        <taxon>Bacteria</taxon>
        <taxon>Bacillati</taxon>
        <taxon>Bacillota</taxon>
        <taxon>Clostridia</taxon>
        <taxon>Eubacteriales</taxon>
        <taxon>Oscillospiraceae</taxon>
        <taxon>Oscillospiraceae incertae sedis</taxon>
        <taxon>Candidatus Faeciplasma</taxon>
    </lineage>
</organism>
<dbReference type="InterPro" id="IPR020612">
    <property type="entry name" value="Methylthiotransferase_CS"/>
</dbReference>
<evidence type="ECO:0000259" key="14">
    <source>
        <dbReference type="PROSITE" id="PS51449"/>
    </source>
</evidence>
<dbReference type="SFLD" id="SFLDG01061">
    <property type="entry name" value="methylthiotransferase"/>
    <property type="match status" value="1"/>
</dbReference>
<dbReference type="InterPro" id="IPR006638">
    <property type="entry name" value="Elp3/MiaA/NifB-like_rSAM"/>
</dbReference>
<dbReference type="Pfam" id="PF00919">
    <property type="entry name" value="UPF0004"/>
    <property type="match status" value="1"/>
</dbReference>
<comment type="function">
    <text evidence="2">Catalyzes the methylthiolation of N6-(dimethylallyl)adenosine (i(6)A), leading to the formation of 2-methylthio-N6-(dimethylallyl)adenosine (ms(2)i(6)A) at position 37 in tRNAs that read codons beginning with uridine.</text>
</comment>
<feature type="domain" description="MTTase N-terminal" evidence="14">
    <location>
        <begin position="1"/>
        <end position="112"/>
    </location>
</feature>
<dbReference type="Gene3D" id="3.40.50.12160">
    <property type="entry name" value="Methylthiotransferase, N-terminal domain"/>
    <property type="match status" value="1"/>
</dbReference>
<dbReference type="PANTHER" id="PTHR43020">
    <property type="entry name" value="CDK5 REGULATORY SUBUNIT-ASSOCIATED PROTEIN 1"/>
    <property type="match status" value="1"/>
</dbReference>
<keyword evidence="8" id="KW-0411">Iron-sulfur</keyword>
<comment type="caution">
    <text evidence="16">The sequence shown here is derived from an EMBL/GenBank/DDBJ whole genome shotgun (WGS) entry which is preliminary data.</text>
</comment>
<sequence>MTVFYYTFGCKVNQYETDAIRELMESQGYSTTNKLNLADVCVINTCTVTGAADIKLKQLLHKIKSSNPSAAVAVCGCFSQAYHASPLLSMADVIAGENNKSEVPDMIKKYFETGLKQKKILSHFQGEKIEPLLLRFGSGKTRAAIKIQDGCDRFCSYCIIPYARGRSRSKPVSEIVCEAKRLVVSGHAELVLVGINLSCYGEDFKDGTTLADAVKAVCEESGAYRVRLGSIEPEMLTPQIISALSQQTKLCPQFHLSLQSGCDKTLSQMRRRYTTDDYMDIVACLRDKFPGCSITTDVMVGFPGETDEDFLESIRFVTKIGFAGVHVFPYSPREGTAAAKRTDLIPESVKSARAKLMSEAAEAGKKAYLHSLVGTVQSVLFEKEKDSVWHQGHAPCYTLVKVKRFTDTLRRQIRNVRIISVHDDFCIGEIDE</sequence>
<keyword evidence="5" id="KW-0949">S-adenosyl-L-methionine</keyword>
<dbReference type="PANTHER" id="PTHR43020:SF2">
    <property type="entry name" value="MITOCHONDRIAL TRNA METHYLTHIOTRANSFERASE CDK5RAP1"/>
    <property type="match status" value="1"/>
</dbReference>
<evidence type="ECO:0000256" key="10">
    <source>
        <dbReference type="ARBA" id="ARBA00051425"/>
    </source>
</evidence>
<dbReference type="EC" id="2.8.4.3" evidence="9"/>
<dbReference type="Pfam" id="PF04055">
    <property type="entry name" value="Radical_SAM"/>
    <property type="match status" value="1"/>
</dbReference>
<evidence type="ECO:0000256" key="13">
    <source>
        <dbReference type="ARBA" id="ARBA00081141"/>
    </source>
</evidence>
<evidence type="ECO:0000313" key="17">
    <source>
        <dbReference type="Proteomes" id="UP000824136"/>
    </source>
</evidence>
<evidence type="ECO:0000259" key="15">
    <source>
        <dbReference type="PROSITE" id="PS51918"/>
    </source>
</evidence>
<dbReference type="SFLD" id="SFLDG01082">
    <property type="entry name" value="B12-binding_domain_containing"/>
    <property type="match status" value="1"/>
</dbReference>
<evidence type="ECO:0000256" key="2">
    <source>
        <dbReference type="ARBA" id="ARBA00003234"/>
    </source>
</evidence>
<comment type="cofactor">
    <cofactor evidence="1">
        <name>[4Fe-4S] cluster</name>
        <dbReference type="ChEBI" id="CHEBI:49883"/>
    </cofactor>
</comment>
<dbReference type="Gene3D" id="3.80.30.20">
    <property type="entry name" value="tm_1862 like domain"/>
    <property type="match status" value="1"/>
</dbReference>
<proteinExistence type="predicted"/>
<dbReference type="NCBIfam" id="TIGR00089">
    <property type="entry name" value="MiaB/RimO family radical SAM methylthiotransferase"/>
    <property type="match status" value="1"/>
</dbReference>
<evidence type="ECO:0000256" key="1">
    <source>
        <dbReference type="ARBA" id="ARBA00001966"/>
    </source>
</evidence>
<dbReference type="GO" id="GO:0046872">
    <property type="term" value="F:metal ion binding"/>
    <property type="evidence" value="ECO:0007669"/>
    <property type="project" value="UniProtKB-KW"/>
</dbReference>
<dbReference type="InterPro" id="IPR058240">
    <property type="entry name" value="rSAM_sf"/>
</dbReference>
<keyword evidence="4" id="KW-0808">Transferase</keyword>
<dbReference type="InterPro" id="IPR007197">
    <property type="entry name" value="rSAM"/>
</dbReference>
<evidence type="ECO:0000256" key="6">
    <source>
        <dbReference type="ARBA" id="ARBA00022723"/>
    </source>
</evidence>
<evidence type="ECO:0000256" key="11">
    <source>
        <dbReference type="ARBA" id="ARBA00068570"/>
    </source>
</evidence>
<dbReference type="InterPro" id="IPR023404">
    <property type="entry name" value="rSAM_horseshoe"/>
</dbReference>
<gene>
    <name evidence="16" type="primary">mtaB</name>
    <name evidence="16" type="ORF">IAC39_05900</name>
</gene>
<dbReference type="AlphaFoldDB" id="A0A9D1GUY3"/>
<dbReference type="FunFam" id="3.80.30.20:FF:000001">
    <property type="entry name" value="tRNA-2-methylthio-N(6)-dimethylallyladenosine synthase 2"/>
    <property type="match status" value="1"/>
</dbReference>
<evidence type="ECO:0000256" key="9">
    <source>
        <dbReference type="ARBA" id="ARBA00033765"/>
    </source>
</evidence>
<dbReference type="GO" id="GO:0051539">
    <property type="term" value="F:4 iron, 4 sulfur cluster binding"/>
    <property type="evidence" value="ECO:0007669"/>
    <property type="project" value="UniProtKB-KW"/>
</dbReference>
<comment type="catalytic activity">
    <reaction evidence="10">
        <text>N(6)-dimethylallyladenosine(37) in tRNA + (sulfur carrier)-SH + AH2 + 2 S-adenosyl-L-methionine = 2-methylsulfanyl-N(6)-dimethylallyladenosine(37) in tRNA + (sulfur carrier)-H + 5'-deoxyadenosine + L-methionine + A + S-adenosyl-L-homocysteine + 2 H(+)</text>
        <dbReference type="Rhea" id="RHEA:37067"/>
        <dbReference type="Rhea" id="RHEA-COMP:10375"/>
        <dbReference type="Rhea" id="RHEA-COMP:10376"/>
        <dbReference type="Rhea" id="RHEA-COMP:14737"/>
        <dbReference type="Rhea" id="RHEA-COMP:14739"/>
        <dbReference type="ChEBI" id="CHEBI:13193"/>
        <dbReference type="ChEBI" id="CHEBI:15378"/>
        <dbReference type="ChEBI" id="CHEBI:17319"/>
        <dbReference type="ChEBI" id="CHEBI:17499"/>
        <dbReference type="ChEBI" id="CHEBI:29917"/>
        <dbReference type="ChEBI" id="CHEBI:57844"/>
        <dbReference type="ChEBI" id="CHEBI:57856"/>
        <dbReference type="ChEBI" id="CHEBI:59789"/>
        <dbReference type="ChEBI" id="CHEBI:64428"/>
        <dbReference type="ChEBI" id="CHEBI:74415"/>
        <dbReference type="ChEBI" id="CHEBI:74417"/>
        <dbReference type="EC" id="2.8.4.3"/>
    </reaction>
</comment>